<accession>A0ABT1M3X3</accession>
<reference evidence="2 3" key="1">
    <citation type="submission" date="2022-06" db="EMBL/GenBank/DDBJ databases">
        <title>Mycolicibacterium sp. CAU 1645 isolated from seawater.</title>
        <authorList>
            <person name="Kim W."/>
        </authorList>
    </citation>
    <scope>NUCLEOTIDE SEQUENCE [LARGE SCALE GENOMIC DNA]</scope>
    <source>
        <strain evidence="2 3">CAU 1645</strain>
    </source>
</reference>
<dbReference type="InterPro" id="IPR013216">
    <property type="entry name" value="Methyltransf_11"/>
</dbReference>
<evidence type="ECO:0000313" key="2">
    <source>
        <dbReference type="EMBL" id="MCP9273864.1"/>
    </source>
</evidence>
<evidence type="ECO:0000259" key="1">
    <source>
        <dbReference type="Pfam" id="PF08241"/>
    </source>
</evidence>
<dbReference type="GO" id="GO:0032259">
    <property type="term" value="P:methylation"/>
    <property type="evidence" value="ECO:0007669"/>
    <property type="project" value="UniProtKB-KW"/>
</dbReference>
<dbReference type="RefSeq" id="WP_255061167.1">
    <property type="nucleotide sequence ID" value="NZ_JANDBD010000006.1"/>
</dbReference>
<protein>
    <submittedName>
        <fullName evidence="2">Class I SAM-dependent methyltransferase</fullName>
    </submittedName>
</protein>
<keyword evidence="3" id="KW-1185">Reference proteome</keyword>
<feature type="domain" description="Methyltransferase type 11" evidence="1">
    <location>
        <begin position="40"/>
        <end position="134"/>
    </location>
</feature>
<organism evidence="2 3">
    <name type="scientific">Mycolicibacterium arenosum</name>
    <dbReference type="NCBI Taxonomy" id="2952157"/>
    <lineage>
        <taxon>Bacteria</taxon>
        <taxon>Bacillati</taxon>
        <taxon>Actinomycetota</taxon>
        <taxon>Actinomycetes</taxon>
        <taxon>Mycobacteriales</taxon>
        <taxon>Mycobacteriaceae</taxon>
        <taxon>Mycolicibacterium</taxon>
    </lineage>
</organism>
<dbReference type="PANTHER" id="PTHR43591">
    <property type="entry name" value="METHYLTRANSFERASE"/>
    <property type="match status" value="1"/>
</dbReference>
<keyword evidence="2" id="KW-0489">Methyltransferase</keyword>
<comment type="caution">
    <text evidence="2">The sequence shown here is derived from an EMBL/GenBank/DDBJ whole genome shotgun (WGS) entry which is preliminary data.</text>
</comment>
<dbReference type="Pfam" id="PF08241">
    <property type="entry name" value="Methyltransf_11"/>
    <property type="match status" value="1"/>
</dbReference>
<gene>
    <name evidence="2" type="ORF">NM203_16870</name>
</gene>
<evidence type="ECO:0000313" key="3">
    <source>
        <dbReference type="Proteomes" id="UP001651690"/>
    </source>
</evidence>
<dbReference type="Gene3D" id="3.40.50.150">
    <property type="entry name" value="Vaccinia Virus protein VP39"/>
    <property type="match status" value="1"/>
</dbReference>
<proteinExistence type="predicted"/>
<sequence>MSTLWASGRYESVAERIAAIAVQTVDAADRRRPIRGAAVLDLATGTGSAAIEAAARGAIVTGVDLTAELLDQADVKARAAGHTPTWVTADASDTGLPAATFDAVVSNMGIIFVDPDRQATEIARLLKPAGVLAFSSWVRDEHNPLFDPIVAVLGAPPAGGFSPDQWGDADVCGQRLAADFTDIDIQRGRFTWEYPSLDAALRFLTDESPMHVAVFAQVESAQRNRLVEAFRDALTPHAGACGVSFDTPYVVVTAQRR</sequence>
<dbReference type="EMBL" id="JANDBD010000006">
    <property type="protein sequence ID" value="MCP9273864.1"/>
    <property type="molecule type" value="Genomic_DNA"/>
</dbReference>
<dbReference type="PANTHER" id="PTHR43591:SF24">
    <property type="entry name" value="2-METHOXY-6-POLYPRENYL-1,4-BENZOQUINOL METHYLASE, MITOCHONDRIAL"/>
    <property type="match status" value="1"/>
</dbReference>
<keyword evidence="2" id="KW-0808">Transferase</keyword>
<dbReference type="Proteomes" id="UP001651690">
    <property type="component" value="Unassembled WGS sequence"/>
</dbReference>
<dbReference type="GO" id="GO:0008168">
    <property type="term" value="F:methyltransferase activity"/>
    <property type="evidence" value="ECO:0007669"/>
    <property type="project" value="UniProtKB-KW"/>
</dbReference>
<name>A0ABT1M3X3_9MYCO</name>
<dbReference type="CDD" id="cd02440">
    <property type="entry name" value="AdoMet_MTases"/>
    <property type="match status" value="1"/>
</dbReference>
<dbReference type="InterPro" id="IPR029063">
    <property type="entry name" value="SAM-dependent_MTases_sf"/>
</dbReference>
<dbReference type="SUPFAM" id="SSF53335">
    <property type="entry name" value="S-adenosyl-L-methionine-dependent methyltransferases"/>
    <property type="match status" value="1"/>
</dbReference>